<evidence type="ECO:0000256" key="1">
    <source>
        <dbReference type="ARBA" id="ARBA00012156"/>
    </source>
</evidence>
<dbReference type="GO" id="GO:0046872">
    <property type="term" value="F:metal ion binding"/>
    <property type="evidence" value="ECO:0007669"/>
    <property type="project" value="UniProtKB-KW"/>
</dbReference>
<gene>
    <name evidence="9" type="primary">tsaB</name>
    <name evidence="9" type="ORF">E2A64_02410</name>
</gene>
<dbReference type="EMBL" id="SMSI01000001">
    <property type="protein sequence ID" value="TDH38006.1"/>
    <property type="molecule type" value="Genomic_DNA"/>
</dbReference>
<dbReference type="AlphaFoldDB" id="A0A4R5PM31"/>
<dbReference type="PANTHER" id="PTHR11735:SF11">
    <property type="entry name" value="TRNA THREONYLCARBAMOYLADENOSINE BIOSYNTHESIS PROTEIN TSAB"/>
    <property type="match status" value="1"/>
</dbReference>
<dbReference type="InterPro" id="IPR017861">
    <property type="entry name" value="KAE1/TsaD"/>
</dbReference>
<evidence type="ECO:0000313" key="9">
    <source>
        <dbReference type="EMBL" id="TDH38006.1"/>
    </source>
</evidence>
<protein>
    <recommendedName>
        <fullName evidence="1">N(6)-L-threonylcarbamoyladenine synthase</fullName>
        <ecNumber evidence="1">2.3.1.234</ecNumber>
    </recommendedName>
</protein>
<reference evidence="9 10" key="1">
    <citation type="journal article" date="2013" name="Int. J. Syst. Evol. Microbiol.">
        <title>Hoeflea suaedae sp. nov., an endophytic bacterium isolated from the root of the halophyte Suaeda maritima.</title>
        <authorList>
            <person name="Chung E.J."/>
            <person name="Park J.A."/>
            <person name="Pramanik P."/>
            <person name="Bibi F."/>
            <person name="Jeon C.O."/>
            <person name="Chung Y.R."/>
        </authorList>
    </citation>
    <scope>NUCLEOTIDE SEQUENCE [LARGE SCALE GENOMIC DNA]</scope>
    <source>
        <strain evidence="9 10">YC6898</strain>
    </source>
</reference>
<sequence length="224" mass="22610">MKLLALDCAQRLCAVALYDAGSGEVLARLDPEIGRGHAERLPALVDEVLAEAGVAFADIDRIAVTIGPGSFAGIRVGVAFARGLALALKIPAVGVSGLYAMAGPCARDAGLPVMATIDARRDRIWAAVVGPDGATLAEPAELTAVAAAELASRIPAVIVGDAAPLVLAEDASLSIMSGGPFADIAEVARIGAELDPAVSAAEPAYLRAPDAKPQAGFAVERLKA</sequence>
<keyword evidence="4" id="KW-0479">Metal-binding</keyword>
<evidence type="ECO:0000256" key="3">
    <source>
        <dbReference type="ARBA" id="ARBA00022694"/>
    </source>
</evidence>
<accession>A0A4R5PM31</accession>
<evidence type="ECO:0000256" key="5">
    <source>
        <dbReference type="ARBA" id="ARBA00023004"/>
    </source>
</evidence>
<dbReference type="Pfam" id="PF00814">
    <property type="entry name" value="TsaD"/>
    <property type="match status" value="1"/>
</dbReference>
<dbReference type="InterPro" id="IPR022496">
    <property type="entry name" value="T6A_TsaB"/>
</dbReference>
<feature type="domain" description="Gcp-like" evidence="8">
    <location>
        <begin position="34"/>
        <end position="137"/>
    </location>
</feature>
<dbReference type="InterPro" id="IPR043129">
    <property type="entry name" value="ATPase_NBD"/>
</dbReference>
<proteinExistence type="predicted"/>
<dbReference type="GO" id="GO:0002949">
    <property type="term" value="P:tRNA threonylcarbamoyladenosine modification"/>
    <property type="evidence" value="ECO:0007669"/>
    <property type="project" value="InterPro"/>
</dbReference>
<dbReference type="OrthoDB" id="9809995at2"/>
<keyword evidence="2 9" id="KW-0808">Transferase</keyword>
<comment type="catalytic activity">
    <reaction evidence="7">
        <text>L-threonylcarbamoyladenylate + adenosine(37) in tRNA = N(6)-L-threonylcarbamoyladenosine(37) in tRNA + AMP + H(+)</text>
        <dbReference type="Rhea" id="RHEA:37059"/>
        <dbReference type="Rhea" id="RHEA-COMP:10162"/>
        <dbReference type="Rhea" id="RHEA-COMP:10163"/>
        <dbReference type="ChEBI" id="CHEBI:15378"/>
        <dbReference type="ChEBI" id="CHEBI:73682"/>
        <dbReference type="ChEBI" id="CHEBI:74411"/>
        <dbReference type="ChEBI" id="CHEBI:74418"/>
        <dbReference type="ChEBI" id="CHEBI:456215"/>
        <dbReference type="EC" id="2.3.1.234"/>
    </reaction>
</comment>
<keyword evidence="10" id="KW-1185">Reference proteome</keyword>
<comment type="caution">
    <text evidence="9">The sequence shown here is derived from an EMBL/GenBank/DDBJ whole genome shotgun (WGS) entry which is preliminary data.</text>
</comment>
<evidence type="ECO:0000259" key="8">
    <source>
        <dbReference type="Pfam" id="PF00814"/>
    </source>
</evidence>
<dbReference type="Proteomes" id="UP000295131">
    <property type="component" value="Unassembled WGS sequence"/>
</dbReference>
<dbReference type="Gene3D" id="3.30.420.40">
    <property type="match status" value="2"/>
</dbReference>
<name>A0A4R5PM31_9HYPH</name>
<evidence type="ECO:0000256" key="7">
    <source>
        <dbReference type="ARBA" id="ARBA00048117"/>
    </source>
</evidence>
<dbReference type="EC" id="2.3.1.234" evidence="1"/>
<keyword evidence="5" id="KW-0408">Iron</keyword>
<dbReference type="GO" id="GO:0061711">
    <property type="term" value="F:tRNA N(6)-L-threonylcarbamoyladenine synthase activity"/>
    <property type="evidence" value="ECO:0007669"/>
    <property type="project" value="UniProtKB-EC"/>
</dbReference>
<dbReference type="GO" id="GO:0005829">
    <property type="term" value="C:cytosol"/>
    <property type="evidence" value="ECO:0007669"/>
    <property type="project" value="TreeGrafter"/>
</dbReference>
<evidence type="ECO:0000256" key="2">
    <source>
        <dbReference type="ARBA" id="ARBA00022679"/>
    </source>
</evidence>
<dbReference type="SUPFAM" id="SSF53067">
    <property type="entry name" value="Actin-like ATPase domain"/>
    <property type="match status" value="1"/>
</dbReference>
<keyword evidence="6" id="KW-0012">Acyltransferase</keyword>
<evidence type="ECO:0000256" key="4">
    <source>
        <dbReference type="ARBA" id="ARBA00022723"/>
    </source>
</evidence>
<evidence type="ECO:0000256" key="6">
    <source>
        <dbReference type="ARBA" id="ARBA00023315"/>
    </source>
</evidence>
<organism evidence="9 10">
    <name type="scientific">Pseudohoeflea suaedae</name>
    <dbReference type="NCBI Taxonomy" id="877384"/>
    <lineage>
        <taxon>Bacteria</taxon>
        <taxon>Pseudomonadati</taxon>
        <taxon>Pseudomonadota</taxon>
        <taxon>Alphaproteobacteria</taxon>
        <taxon>Hyphomicrobiales</taxon>
        <taxon>Rhizobiaceae</taxon>
        <taxon>Pseudohoeflea</taxon>
    </lineage>
</organism>
<dbReference type="NCBIfam" id="TIGR03725">
    <property type="entry name" value="T6A_YeaZ"/>
    <property type="match status" value="1"/>
</dbReference>
<dbReference type="RefSeq" id="WP_133282842.1">
    <property type="nucleotide sequence ID" value="NZ_SMSI01000001.1"/>
</dbReference>
<dbReference type="PRINTS" id="PR00789">
    <property type="entry name" value="OSIALOPTASE"/>
</dbReference>
<evidence type="ECO:0000313" key="10">
    <source>
        <dbReference type="Proteomes" id="UP000295131"/>
    </source>
</evidence>
<dbReference type="PANTHER" id="PTHR11735">
    <property type="entry name" value="TRNA N6-ADENOSINE THREONYLCARBAMOYLTRANSFERASE"/>
    <property type="match status" value="1"/>
</dbReference>
<keyword evidence="3" id="KW-0819">tRNA processing</keyword>
<dbReference type="InterPro" id="IPR000905">
    <property type="entry name" value="Gcp-like_dom"/>
</dbReference>